<protein>
    <submittedName>
        <fullName evidence="1">Similar to mRNA 3&amp;apos acc. no. Q4IPA4</fullName>
    </submittedName>
</protein>
<organism evidence="1 2">
    <name type="scientific">Pyronema omphalodes (strain CBS 100304)</name>
    <name type="common">Pyronema confluens</name>
    <dbReference type="NCBI Taxonomy" id="1076935"/>
    <lineage>
        <taxon>Eukaryota</taxon>
        <taxon>Fungi</taxon>
        <taxon>Dikarya</taxon>
        <taxon>Ascomycota</taxon>
        <taxon>Pezizomycotina</taxon>
        <taxon>Pezizomycetes</taxon>
        <taxon>Pezizales</taxon>
        <taxon>Pyronemataceae</taxon>
        <taxon>Pyronema</taxon>
    </lineage>
</organism>
<reference evidence="1 2" key="1">
    <citation type="journal article" date="2013" name="PLoS Genet.">
        <title>The genome and development-dependent transcriptomes of Pyronema confluens: a window into fungal evolution.</title>
        <authorList>
            <person name="Traeger S."/>
            <person name="Altegoer F."/>
            <person name="Freitag M."/>
            <person name="Gabaldon T."/>
            <person name="Kempken F."/>
            <person name="Kumar A."/>
            <person name="Marcet-Houben M."/>
            <person name="Poggeler S."/>
            <person name="Stajich J.E."/>
            <person name="Nowrousian M."/>
        </authorList>
    </citation>
    <scope>NUCLEOTIDE SEQUENCE [LARGE SCALE GENOMIC DNA]</scope>
    <source>
        <strain evidence="2">CBS 100304</strain>
        <tissue evidence="1">Vegetative mycelium</tissue>
    </source>
</reference>
<dbReference type="OrthoDB" id="2013972at2759"/>
<dbReference type="Pfam" id="PF13489">
    <property type="entry name" value="Methyltransf_23"/>
    <property type="match status" value="1"/>
</dbReference>
<dbReference type="AlphaFoldDB" id="U4LCI0"/>
<dbReference type="STRING" id="1076935.U4LCI0"/>
<sequence length="189" mass="21739">MYGWNLFDYIHARNISSGVSNWKHLVAQMMRCTVPGGYVELSEMEIKAHCDDGSMKADNGLKIYVEHLRESMRKMGRQIVDANLLKNLLEEAGFEDIQTFKAVEPVGPWPKDPKLKKIGAMTLLHTDGVFESYGMAAFSRVLGMDNKQVRDICERARLDSLNKNSHIYCVYYRVYGRKPMTMSMATRRY</sequence>
<dbReference type="OMA" id="WCKEETQ"/>
<name>U4LCI0_PYROM</name>
<evidence type="ECO:0000313" key="2">
    <source>
        <dbReference type="Proteomes" id="UP000018144"/>
    </source>
</evidence>
<dbReference type="SUPFAM" id="SSF53335">
    <property type="entry name" value="S-adenosyl-L-methionine-dependent methyltransferases"/>
    <property type="match status" value="1"/>
</dbReference>
<dbReference type="EMBL" id="HF935390">
    <property type="protein sequence ID" value="CCX08032.1"/>
    <property type="molecule type" value="Genomic_DNA"/>
</dbReference>
<keyword evidence="2" id="KW-1185">Reference proteome</keyword>
<evidence type="ECO:0000313" key="1">
    <source>
        <dbReference type="EMBL" id="CCX08032.1"/>
    </source>
</evidence>
<gene>
    <name evidence="1" type="ORF">PCON_07621</name>
</gene>
<dbReference type="InterPro" id="IPR029063">
    <property type="entry name" value="SAM-dependent_MTases_sf"/>
</dbReference>
<proteinExistence type="predicted"/>
<dbReference type="Gene3D" id="3.40.50.150">
    <property type="entry name" value="Vaccinia Virus protein VP39"/>
    <property type="match status" value="1"/>
</dbReference>
<dbReference type="Proteomes" id="UP000018144">
    <property type="component" value="Unassembled WGS sequence"/>
</dbReference>
<accession>U4LCI0</accession>